<dbReference type="Gene3D" id="2.40.10.220">
    <property type="entry name" value="predicted glycosyltransferase like domains"/>
    <property type="match status" value="1"/>
</dbReference>
<evidence type="ECO:0000256" key="1">
    <source>
        <dbReference type="ARBA" id="ARBA00004370"/>
    </source>
</evidence>
<reference evidence="7 8" key="1">
    <citation type="journal article" date="2005" name="Nucleic Acids Res.">
        <title>Genomic blueprint of Hahella chejuensis, a marine microbe producing an algicidal agent.</title>
        <authorList>
            <person name="Jeong H."/>
            <person name="Yim J.H."/>
            <person name="Lee C."/>
            <person name="Choi S.-H."/>
            <person name="Park Y.K."/>
            <person name="Yoon S.H."/>
            <person name="Hur C.-G."/>
            <person name="Kang H.-Y."/>
            <person name="Kim D."/>
            <person name="Lee H.H."/>
            <person name="Park K.H."/>
            <person name="Park S.-H."/>
            <person name="Park H.-S."/>
            <person name="Lee H.K."/>
            <person name="Oh T.K."/>
            <person name="Kim J.F."/>
        </authorList>
    </citation>
    <scope>NUCLEOTIDE SEQUENCE [LARGE SCALE GENOMIC DNA]</scope>
    <source>
        <strain evidence="7 8">KCTC 2396</strain>
    </source>
</reference>
<dbReference type="AlphaFoldDB" id="Q2SCX1"/>
<keyword evidence="2 4" id="KW-0807">Transducer</keyword>
<dbReference type="SMART" id="SM00304">
    <property type="entry name" value="HAMP"/>
    <property type="match status" value="1"/>
</dbReference>
<dbReference type="Pfam" id="PF00015">
    <property type="entry name" value="MCPsignal"/>
    <property type="match status" value="1"/>
</dbReference>
<dbReference type="STRING" id="349521.HCH_04809"/>
<dbReference type="SUPFAM" id="SSF58104">
    <property type="entry name" value="Methyl-accepting chemotaxis protein (MCP) signaling domain"/>
    <property type="match status" value="1"/>
</dbReference>
<dbReference type="PANTHER" id="PTHR32089:SF112">
    <property type="entry name" value="LYSOZYME-LIKE PROTEIN-RELATED"/>
    <property type="match status" value="1"/>
</dbReference>
<sequence length="543" mass="60124">MTKVSNLSIRWKIQIAFFAVAVVTIIYNRTLAAVELQALIDLAESRQVAAETIAAMQEEYRSFMVNAIWESGLQFLVQFAVIFVLGNYFVRPILSLTKSLKSVEKGDFTIEVEITSEDEIGQLGRQCNQMLATLNRVIASVNDCSVHMGQSAYQIAAVAREIERISHAEATRSEEVNDATESLHRISEKVMEIAQTNRHEAVKSEQSSTEGIALVQEVLDLLVRLAGEIRNAASQVSSLQSSVGTIVTALKDILEIADQTNLLALNAAIEAARAGEQGRGFAVVADEVRALSHRTAESAEEVSRIINELDQNVTTSCNTMSRLVDEVQSNRGKAERTRGIISDLEVHVKGFVGSSEEIFSNVETQLNQFSALETTLACLFETLRENSAKIGNTANISDSLFGLTQRLDHELSGLDFRRQKVADVKTKDSERRAAPRVEGTLLVRIESDGGGSEGLSQDVSETGMNLVVKEYYDVGDRLVLSIRLPSRDQNRYDQQQPVAVNAKVVWRKTESQGRYRYGVHFIDLSQSSARYVKECCEFYKNVA</sequence>
<evidence type="ECO:0000256" key="4">
    <source>
        <dbReference type="PROSITE-ProRule" id="PRU00284"/>
    </source>
</evidence>
<name>Q2SCX1_HAHCH</name>
<accession>Q2SCX1</accession>
<organism evidence="7 8">
    <name type="scientific">Hahella chejuensis (strain KCTC 2396)</name>
    <dbReference type="NCBI Taxonomy" id="349521"/>
    <lineage>
        <taxon>Bacteria</taxon>
        <taxon>Pseudomonadati</taxon>
        <taxon>Pseudomonadota</taxon>
        <taxon>Gammaproteobacteria</taxon>
        <taxon>Oceanospirillales</taxon>
        <taxon>Hahellaceae</taxon>
        <taxon>Hahella</taxon>
    </lineage>
</organism>
<dbReference type="GO" id="GO:0006935">
    <property type="term" value="P:chemotaxis"/>
    <property type="evidence" value="ECO:0007669"/>
    <property type="project" value="UniProtKB-ARBA"/>
</dbReference>
<dbReference type="PROSITE" id="PS50885">
    <property type="entry name" value="HAMP"/>
    <property type="match status" value="1"/>
</dbReference>
<dbReference type="CDD" id="cd06225">
    <property type="entry name" value="HAMP"/>
    <property type="match status" value="1"/>
</dbReference>
<evidence type="ECO:0000256" key="3">
    <source>
        <dbReference type="ARBA" id="ARBA00029447"/>
    </source>
</evidence>
<dbReference type="KEGG" id="hch:HCH_04809"/>
<dbReference type="SMART" id="SM00283">
    <property type="entry name" value="MA"/>
    <property type="match status" value="1"/>
</dbReference>
<dbReference type="HOGENOM" id="CLU_000445_107_18_6"/>
<dbReference type="eggNOG" id="COG0840">
    <property type="taxonomic scope" value="Bacteria"/>
</dbReference>
<dbReference type="InterPro" id="IPR004089">
    <property type="entry name" value="MCPsignal_dom"/>
</dbReference>
<dbReference type="GO" id="GO:0016020">
    <property type="term" value="C:membrane"/>
    <property type="evidence" value="ECO:0007669"/>
    <property type="project" value="UniProtKB-SubCell"/>
</dbReference>
<dbReference type="EMBL" id="CP000155">
    <property type="protein sequence ID" value="ABC31503.1"/>
    <property type="molecule type" value="Genomic_DNA"/>
</dbReference>
<dbReference type="Pfam" id="PF07238">
    <property type="entry name" value="PilZ"/>
    <property type="match status" value="1"/>
</dbReference>
<dbReference type="InterPro" id="IPR003660">
    <property type="entry name" value="HAMP_dom"/>
</dbReference>
<comment type="similarity">
    <text evidence="3">Belongs to the methyl-accepting chemotaxis (MCP) protein family.</text>
</comment>
<evidence type="ECO:0000256" key="2">
    <source>
        <dbReference type="ARBA" id="ARBA00023224"/>
    </source>
</evidence>
<keyword evidence="8" id="KW-1185">Reference proteome</keyword>
<evidence type="ECO:0000313" key="7">
    <source>
        <dbReference type="EMBL" id="ABC31503.1"/>
    </source>
</evidence>
<dbReference type="PANTHER" id="PTHR32089">
    <property type="entry name" value="METHYL-ACCEPTING CHEMOTAXIS PROTEIN MCPB"/>
    <property type="match status" value="1"/>
</dbReference>
<dbReference type="Gene3D" id="1.10.287.950">
    <property type="entry name" value="Methyl-accepting chemotaxis protein"/>
    <property type="match status" value="1"/>
</dbReference>
<proteinExistence type="inferred from homology"/>
<evidence type="ECO:0000259" key="5">
    <source>
        <dbReference type="PROSITE" id="PS50111"/>
    </source>
</evidence>
<evidence type="ECO:0000313" key="8">
    <source>
        <dbReference type="Proteomes" id="UP000000238"/>
    </source>
</evidence>
<evidence type="ECO:0000259" key="6">
    <source>
        <dbReference type="PROSITE" id="PS50885"/>
    </source>
</evidence>
<gene>
    <name evidence="7" type="ordered locus">HCH_04809</name>
</gene>
<dbReference type="GO" id="GO:0035438">
    <property type="term" value="F:cyclic-di-GMP binding"/>
    <property type="evidence" value="ECO:0007669"/>
    <property type="project" value="InterPro"/>
</dbReference>
<feature type="domain" description="Methyl-accepting transducer" evidence="5">
    <location>
        <begin position="144"/>
        <end position="384"/>
    </location>
</feature>
<feature type="domain" description="HAMP" evidence="6">
    <location>
        <begin position="87"/>
        <end position="139"/>
    </location>
</feature>
<dbReference type="Proteomes" id="UP000000238">
    <property type="component" value="Chromosome"/>
</dbReference>
<dbReference type="PROSITE" id="PS50111">
    <property type="entry name" value="CHEMOTAXIS_TRANSDUC_2"/>
    <property type="match status" value="1"/>
</dbReference>
<protein>
    <submittedName>
        <fullName evidence="7">Methyl-accepting chemotaxis protein</fullName>
    </submittedName>
</protein>
<dbReference type="GO" id="GO:0007165">
    <property type="term" value="P:signal transduction"/>
    <property type="evidence" value="ECO:0007669"/>
    <property type="project" value="UniProtKB-KW"/>
</dbReference>
<comment type="subcellular location">
    <subcellularLocation>
        <location evidence="1">Membrane</location>
    </subcellularLocation>
</comment>
<dbReference type="Pfam" id="PF00672">
    <property type="entry name" value="HAMP"/>
    <property type="match status" value="1"/>
</dbReference>
<dbReference type="SUPFAM" id="SSF141371">
    <property type="entry name" value="PilZ domain-like"/>
    <property type="match status" value="1"/>
</dbReference>
<dbReference type="InterPro" id="IPR009875">
    <property type="entry name" value="PilZ_domain"/>
</dbReference>